<evidence type="ECO:0000313" key="4">
    <source>
        <dbReference type="Proteomes" id="UP000284706"/>
    </source>
</evidence>
<evidence type="ECO:0000313" key="3">
    <source>
        <dbReference type="EMBL" id="PPR05342.1"/>
    </source>
</evidence>
<accession>A0A409YQR5</accession>
<keyword evidence="2" id="KW-0732">Signal</keyword>
<dbReference type="AlphaFoldDB" id="A0A409YQR5"/>
<evidence type="ECO:0000256" key="2">
    <source>
        <dbReference type="SAM" id="SignalP"/>
    </source>
</evidence>
<comment type="caution">
    <text evidence="3">The sequence shown here is derived from an EMBL/GenBank/DDBJ whole genome shotgun (WGS) entry which is preliminary data.</text>
</comment>
<gene>
    <name evidence="3" type="ORF">CVT26_011605</name>
</gene>
<dbReference type="EMBL" id="NHYE01000486">
    <property type="protein sequence ID" value="PPR05342.1"/>
    <property type="molecule type" value="Genomic_DNA"/>
</dbReference>
<feature type="region of interest" description="Disordered" evidence="1">
    <location>
        <begin position="115"/>
        <end position="158"/>
    </location>
</feature>
<organism evidence="3 4">
    <name type="scientific">Gymnopilus dilepis</name>
    <dbReference type="NCBI Taxonomy" id="231916"/>
    <lineage>
        <taxon>Eukaryota</taxon>
        <taxon>Fungi</taxon>
        <taxon>Dikarya</taxon>
        <taxon>Basidiomycota</taxon>
        <taxon>Agaricomycotina</taxon>
        <taxon>Agaricomycetes</taxon>
        <taxon>Agaricomycetidae</taxon>
        <taxon>Agaricales</taxon>
        <taxon>Agaricineae</taxon>
        <taxon>Hymenogastraceae</taxon>
        <taxon>Gymnopilus</taxon>
    </lineage>
</organism>
<feature type="chain" id="PRO_5019007032" evidence="2">
    <location>
        <begin position="27"/>
        <end position="173"/>
    </location>
</feature>
<dbReference type="OrthoDB" id="2978948at2759"/>
<dbReference type="InParanoid" id="A0A409YQR5"/>
<sequence length="173" mass="18886">MLRLAASQLCVLVLSILLVVLPPALAQSEGNPATSSASQCLFSCPELDLQSWPLVKRPWTIGWDSYYSIFECVYAIRRPNPTPELTEHKCSYDKNLPTQKQSGLQRLAAAGDNCPPQAVPCPPTGSSEPQGDGLDAASEALHAPKFSNQESDETPPWVENGRFLLWMSEHPPA</sequence>
<feature type="signal peptide" evidence="2">
    <location>
        <begin position="1"/>
        <end position="26"/>
    </location>
</feature>
<name>A0A409YQR5_9AGAR</name>
<dbReference type="Proteomes" id="UP000284706">
    <property type="component" value="Unassembled WGS sequence"/>
</dbReference>
<proteinExistence type="predicted"/>
<reference evidence="3 4" key="1">
    <citation type="journal article" date="2018" name="Evol. Lett.">
        <title>Horizontal gene cluster transfer increased hallucinogenic mushroom diversity.</title>
        <authorList>
            <person name="Reynolds H.T."/>
            <person name="Vijayakumar V."/>
            <person name="Gluck-Thaler E."/>
            <person name="Korotkin H.B."/>
            <person name="Matheny P.B."/>
            <person name="Slot J.C."/>
        </authorList>
    </citation>
    <scope>NUCLEOTIDE SEQUENCE [LARGE SCALE GENOMIC DNA]</scope>
    <source>
        <strain evidence="3 4">SRW20</strain>
    </source>
</reference>
<evidence type="ECO:0000256" key="1">
    <source>
        <dbReference type="SAM" id="MobiDB-lite"/>
    </source>
</evidence>
<keyword evidence="4" id="KW-1185">Reference proteome</keyword>
<protein>
    <submittedName>
        <fullName evidence="3">Uncharacterized protein</fullName>
    </submittedName>
</protein>